<sequence>MPDAIDCRILDLLQEDALMSAAAIADRVGLSPTPCWRRIKKLEDDGVILKRVALLDRRKANVPLTVFVSVKAPRHAMEWLEAFRRVISDIPEIVEAWRLTGETDYLLRLVVPDIDTYDAVYKRLISRLEFSNLSSSLAMEEMKFTTAVPTSYMLK</sequence>
<dbReference type="CDD" id="cd00090">
    <property type="entry name" value="HTH_ARSR"/>
    <property type="match status" value="1"/>
</dbReference>
<dbReference type="InterPro" id="IPR036388">
    <property type="entry name" value="WH-like_DNA-bd_sf"/>
</dbReference>
<name>A0A917FCC3_9HYPH</name>
<organism evidence="5 6">
    <name type="scientific">Azorhizobium oxalatiphilum</name>
    <dbReference type="NCBI Taxonomy" id="980631"/>
    <lineage>
        <taxon>Bacteria</taxon>
        <taxon>Pseudomonadati</taxon>
        <taxon>Pseudomonadota</taxon>
        <taxon>Alphaproteobacteria</taxon>
        <taxon>Hyphomicrobiales</taxon>
        <taxon>Xanthobacteraceae</taxon>
        <taxon>Azorhizobium</taxon>
    </lineage>
</organism>
<dbReference type="PROSITE" id="PS50956">
    <property type="entry name" value="HTH_ASNC_2"/>
    <property type="match status" value="1"/>
</dbReference>
<keyword evidence="6" id="KW-1185">Reference proteome</keyword>
<dbReference type="PRINTS" id="PR00033">
    <property type="entry name" value="HTHASNC"/>
</dbReference>
<dbReference type="Proteomes" id="UP000606044">
    <property type="component" value="Unassembled WGS sequence"/>
</dbReference>
<keyword evidence="3" id="KW-0804">Transcription</keyword>
<dbReference type="Pfam" id="PF01037">
    <property type="entry name" value="AsnC_trans_reg"/>
    <property type="match status" value="1"/>
</dbReference>
<accession>A0A917FCC3</accession>
<dbReference type="Gene3D" id="1.10.10.10">
    <property type="entry name" value="Winged helix-like DNA-binding domain superfamily/Winged helix DNA-binding domain"/>
    <property type="match status" value="1"/>
</dbReference>
<dbReference type="SUPFAM" id="SSF46785">
    <property type="entry name" value="Winged helix' DNA-binding domain"/>
    <property type="match status" value="1"/>
</dbReference>
<dbReference type="AlphaFoldDB" id="A0A917FCC3"/>
<dbReference type="Pfam" id="PF13412">
    <property type="entry name" value="HTH_24"/>
    <property type="match status" value="1"/>
</dbReference>
<dbReference type="InterPro" id="IPR036390">
    <property type="entry name" value="WH_DNA-bd_sf"/>
</dbReference>
<dbReference type="SUPFAM" id="SSF54909">
    <property type="entry name" value="Dimeric alpha+beta barrel"/>
    <property type="match status" value="1"/>
</dbReference>
<dbReference type="GO" id="GO:0043565">
    <property type="term" value="F:sequence-specific DNA binding"/>
    <property type="evidence" value="ECO:0007669"/>
    <property type="project" value="InterPro"/>
</dbReference>
<evidence type="ECO:0000313" key="5">
    <source>
        <dbReference type="EMBL" id="GGF61689.1"/>
    </source>
</evidence>
<dbReference type="InterPro" id="IPR019885">
    <property type="entry name" value="Tscrpt_reg_HTH_AsnC-type_CS"/>
</dbReference>
<evidence type="ECO:0000259" key="4">
    <source>
        <dbReference type="PROSITE" id="PS50956"/>
    </source>
</evidence>
<proteinExistence type="predicted"/>
<dbReference type="GO" id="GO:0043200">
    <property type="term" value="P:response to amino acid"/>
    <property type="evidence" value="ECO:0007669"/>
    <property type="project" value="TreeGrafter"/>
</dbReference>
<dbReference type="PROSITE" id="PS00519">
    <property type="entry name" value="HTH_ASNC_1"/>
    <property type="match status" value="1"/>
</dbReference>
<keyword evidence="1" id="KW-0805">Transcription regulation</keyword>
<dbReference type="InterPro" id="IPR011008">
    <property type="entry name" value="Dimeric_a/b-barrel"/>
</dbReference>
<dbReference type="PANTHER" id="PTHR30154">
    <property type="entry name" value="LEUCINE-RESPONSIVE REGULATORY PROTEIN"/>
    <property type="match status" value="1"/>
</dbReference>
<dbReference type="InterPro" id="IPR000485">
    <property type="entry name" value="AsnC-type_HTH_dom"/>
</dbReference>
<feature type="domain" description="HTH asnC-type" evidence="4">
    <location>
        <begin position="1"/>
        <end position="63"/>
    </location>
</feature>
<protein>
    <submittedName>
        <fullName evidence="5">AsnC family transcriptional regulator</fullName>
    </submittedName>
</protein>
<evidence type="ECO:0000256" key="2">
    <source>
        <dbReference type="ARBA" id="ARBA00023125"/>
    </source>
</evidence>
<dbReference type="Gene3D" id="3.30.70.920">
    <property type="match status" value="1"/>
</dbReference>
<reference evidence="5" key="2">
    <citation type="submission" date="2020-09" db="EMBL/GenBank/DDBJ databases">
        <authorList>
            <person name="Sun Q."/>
            <person name="Sedlacek I."/>
        </authorList>
    </citation>
    <scope>NUCLEOTIDE SEQUENCE</scope>
    <source>
        <strain evidence="5">CCM 7897</strain>
    </source>
</reference>
<evidence type="ECO:0000256" key="3">
    <source>
        <dbReference type="ARBA" id="ARBA00023163"/>
    </source>
</evidence>
<dbReference type="GO" id="GO:0005829">
    <property type="term" value="C:cytosol"/>
    <property type="evidence" value="ECO:0007669"/>
    <property type="project" value="TreeGrafter"/>
</dbReference>
<reference evidence="5" key="1">
    <citation type="journal article" date="2014" name="Int. J. Syst. Evol. Microbiol.">
        <title>Complete genome sequence of Corynebacterium casei LMG S-19264T (=DSM 44701T), isolated from a smear-ripened cheese.</title>
        <authorList>
            <consortium name="US DOE Joint Genome Institute (JGI-PGF)"/>
            <person name="Walter F."/>
            <person name="Albersmeier A."/>
            <person name="Kalinowski J."/>
            <person name="Ruckert C."/>
        </authorList>
    </citation>
    <scope>NUCLEOTIDE SEQUENCE</scope>
    <source>
        <strain evidence="5">CCM 7897</strain>
    </source>
</reference>
<dbReference type="InterPro" id="IPR011991">
    <property type="entry name" value="ArsR-like_HTH"/>
</dbReference>
<keyword evidence="2" id="KW-0238">DNA-binding</keyword>
<gene>
    <name evidence="5" type="ORF">GCM10007301_21740</name>
</gene>
<dbReference type="PANTHER" id="PTHR30154:SF17">
    <property type="entry name" value="DNA-BINDING TRANSCRIPTIONAL ACTIVATOR DECR"/>
    <property type="match status" value="1"/>
</dbReference>
<dbReference type="InterPro" id="IPR019888">
    <property type="entry name" value="Tscrpt_reg_AsnC-like"/>
</dbReference>
<dbReference type="SMART" id="SM00344">
    <property type="entry name" value="HTH_ASNC"/>
    <property type="match status" value="1"/>
</dbReference>
<comment type="caution">
    <text evidence="5">The sequence shown here is derived from an EMBL/GenBank/DDBJ whole genome shotgun (WGS) entry which is preliminary data.</text>
</comment>
<evidence type="ECO:0000256" key="1">
    <source>
        <dbReference type="ARBA" id="ARBA00023015"/>
    </source>
</evidence>
<dbReference type="RefSeq" id="WP_188578316.1">
    <property type="nucleotide sequence ID" value="NZ_BMCT01000002.1"/>
</dbReference>
<dbReference type="EMBL" id="BMCT01000002">
    <property type="protein sequence ID" value="GGF61689.1"/>
    <property type="molecule type" value="Genomic_DNA"/>
</dbReference>
<dbReference type="GO" id="GO:0006355">
    <property type="term" value="P:regulation of DNA-templated transcription"/>
    <property type="evidence" value="ECO:0007669"/>
    <property type="project" value="UniProtKB-ARBA"/>
</dbReference>
<dbReference type="InterPro" id="IPR019887">
    <property type="entry name" value="Tscrpt_reg_AsnC/Lrp_C"/>
</dbReference>
<evidence type="ECO:0000313" key="6">
    <source>
        <dbReference type="Proteomes" id="UP000606044"/>
    </source>
</evidence>